<dbReference type="PANTHER" id="PTHR23534">
    <property type="entry name" value="MFS PERMEASE"/>
    <property type="match status" value="1"/>
</dbReference>
<feature type="transmembrane region" description="Helical" evidence="4">
    <location>
        <begin position="134"/>
        <end position="155"/>
    </location>
</feature>
<reference evidence="6 7" key="1">
    <citation type="submission" date="2018-06" db="EMBL/GenBank/DDBJ databases">
        <title>Three novel Pseudomonas species isolated from symptomatic oak.</title>
        <authorList>
            <person name="Bueno-Gonzalez V."/>
            <person name="Brady C."/>
        </authorList>
    </citation>
    <scope>NUCLEOTIDE SEQUENCE [LARGE SCALE GENOMIC DNA]</scope>
    <source>
        <strain evidence="6 7">P6B</strain>
    </source>
</reference>
<feature type="transmembrane region" description="Helical" evidence="4">
    <location>
        <begin position="275"/>
        <end position="294"/>
    </location>
</feature>
<dbReference type="PANTHER" id="PTHR23534:SF1">
    <property type="entry name" value="MAJOR FACILITATOR SUPERFAMILY PROTEIN"/>
    <property type="match status" value="1"/>
</dbReference>
<feature type="domain" description="Major facilitator superfamily (MFS) profile" evidence="5">
    <location>
        <begin position="172"/>
        <end position="391"/>
    </location>
</feature>
<feature type="transmembrane region" description="Helical" evidence="4">
    <location>
        <begin position="167"/>
        <end position="185"/>
    </location>
</feature>
<keyword evidence="3 4" id="KW-0472">Membrane</keyword>
<feature type="transmembrane region" description="Helical" evidence="4">
    <location>
        <begin position="12"/>
        <end position="37"/>
    </location>
</feature>
<dbReference type="RefSeq" id="WP_131197045.1">
    <property type="nucleotide sequence ID" value="NZ_QJUL01000001.1"/>
</dbReference>
<gene>
    <name evidence="6" type="ORF">DNK44_00075</name>
</gene>
<name>A0A4Q9RBN7_9GAMM</name>
<dbReference type="PROSITE" id="PS50850">
    <property type="entry name" value="MFS"/>
    <property type="match status" value="1"/>
</dbReference>
<dbReference type="InterPro" id="IPR020846">
    <property type="entry name" value="MFS_dom"/>
</dbReference>
<keyword evidence="1 4" id="KW-0812">Transmembrane</keyword>
<feature type="transmembrane region" description="Helical" evidence="4">
    <location>
        <begin position="300"/>
        <end position="323"/>
    </location>
</feature>
<evidence type="ECO:0000256" key="2">
    <source>
        <dbReference type="ARBA" id="ARBA00022989"/>
    </source>
</evidence>
<accession>A0A4Q9RBN7</accession>
<feature type="transmembrane region" description="Helical" evidence="4">
    <location>
        <begin position="362"/>
        <end position="381"/>
    </location>
</feature>
<comment type="caution">
    <text evidence="6">The sequence shown here is derived from an EMBL/GenBank/DDBJ whole genome shotgun (WGS) entry which is preliminary data.</text>
</comment>
<dbReference type="GO" id="GO:0022857">
    <property type="term" value="F:transmembrane transporter activity"/>
    <property type="evidence" value="ECO:0007669"/>
    <property type="project" value="InterPro"/>
</dbReference>
<evidence type="ECO:0000313" key="7">
    <source>
        <dbReference type="Proteomes" id="UP000293172"/>
    </source>
</evidence>
<dbReference type="OrthoDB" id="8558006at2"/>
<dbReference type="InterPro" id="IPR011701">
    <property type="entry name" value="MFS"/>
</dbReference>
<evidence type="ECO:0000259" key="5">
    <source>
        <dbReference type="PROSITE" id="PS50850"/>
    </source>
</evidence>
<evidence type="ECO:0000256" key="3">
    <source>
        <dbReference type="ARBA" id="ARBA00023136"/>
    </source>
</evidence>
<dbReference type="Gene3D" id="1.20.1250.20">
    <property type="entry name" value="MFS general substrate transporter like domains"/>
    <property type="match status" value="1"/>
</dbReference>
<dbReference type="Proteomes" id="UP000293172">
    <property type="component" value="Unassembled WGS sequence"/>
</dbReference>
<feature type="transmembrane region" description="Helical" evidence="4">
    <location>
        <begin position="210"/>
        <end position="228"/>
    </location>
</feature>
<feature type="transmembrane region" description="Helical" evidence="4">
    <location>
        <begin position="248"/>
        <end position="268"/>
    </location>
</feature>
<evidence type="ECO:0000256" key="4">
    <source>
        <dbReference type="SAM" id="Phobius"/>
    </source>
</evidence>
<feature type="transmembrane region" description="Helical" evidence="4">
    <location>
        <begin position="43"/>
        <end position="62"/>
    </location>
</feature>
<keyword evidence="2 4" id="KW-1133">Transmembrane helix</keyword>
<proteinExistence type="predicted"/>
<dbReference type="EMBL" id="QJUL01000001">
    <property type="protein sequence ID" value="TBU97419.1"/>
    <property type="molecule type" value="Genomic_DNA"/>
</dbReference>
<protein>
    <submittedName>
        <fullName evidence="6">MFS transporter</fullName>
    </submittedName>
</protein>
<dbReference type="InterPro" id="IPR036259">
    <property type="entry name" value="MFS_trans_sf"/>
</dbReference>
<feature type="transmembrane region" description="Helical" evidence="4">
    <location>
        <begin position="74"/>
        <end position="92"/>
    </location>
</feature>
<feature type="transmembrane region" description="Helical" evidence="4">
    <location>
        <begin position="98"/>
        <end position="122"/>
    </location>
</feature>
<feature type="transmembrane region" description="Helical" evidence="4">
    <location>
        <begin position="335"/>
        <end position="356"/>
    </location>
</feature>
<dbReference type="AlphaFoldDB" id="A0A4Q9RBN7"/>
<sequence>MSLLRNRTLLTLFVAQALYWSCSLISITLTALIGLQLAPYNSLATLPLALLVLGNLLATHPLSLFMQRHGRRPGLTLGAAAGIVGGLISALGVYLADFTLFCLGALPIGVYQASAMYYRFAALEAVDEAHKGRAAAWVIGGGVCAALVAPTLTLWSRHALSTPFVGAYLLLASLALLALLLLASLREGSVPARVAGSPRLMLDLLARPKVRAAVIIAACGHGLMILVMNATPLAMSFCGLSLENSAQVIQWHLLGMFLPAFAAGSLVDRLGSMRVAMLGIVLLMISAGTAVAGLSQGHFLLSSFLLGVGWNLMLVAGTTLLGQGHGSDERGQAQGLMELANGGVAAVASFASGALISGLGWGPVNLAMLPLLILAALALLGSRRRPIGDLP</sequence>
<dbReference type="SUPFAM" id="SSF103473">
    <property type="entry name" value="MFS general substrate transporter"/>
    <property type="match status" value="1"/>
</dbReference>
<evidence type="ECO:0000313" key="6">
    <source>
        <dbReference type="EMBL" id="TBU97419.1"/>
    </source>
</evidence>
<organism evidence="6 7">
    <name type="scientific">Phytopseudomonas dryadis</name>
    <dbReference type="NCBI Taxonomy" id="2487520"/>
    <lineage>
        <taxon>Bacteria</taxon>
        <taxon>Pseudomonadati</taxon>
        <taxon>Pseudomonadota</taxon>
        <taxon>Gammaproteobacteria</taxon>
        <taxon>Pseudomonadales</taxon>
        <taxon>Pseudomonadaceae</taxon>
        <taxon>Phytopseudomonas</taxon>
    </lineage>
</organism>
<dbReference type="Pfam" id="PF07690">
    <property type="entry name" value="MFS_1"/>
    <property type="match status" value="1"/>
</dbReference>
<evidence type="ECO:0000256" key="1">
    <source>
        <dbReference type="ARBA" id="ARBA00022692"/>
    </source>
</evidence>